<evidence type="ECO:0000313" key="3">
    <source>
        <dbReference type="EMBL" id="CAB4539711.1"/>
    </source>
</evidence>
<reference evidence="3" key="1">
    <citation type="submission" date="2020-05" db="EMBL/GenBank/DDBJ databases">
        <authorList>
            <person name="Chiriac C."/>
            <person name="Salcher M."/>
            <person name="Ghai R."/>
            <person name="Kavagutti S V."/>
        </authorList>
    </citation>
    <scope>NUCLEOTIDE SEQUENCE</scope>
</reference>
<dbReference type="EMBL" id="CAEZUR010000058">
    <property type="protein sequence ID" value="CAB4610581.1"/>
    <property type="molecule type" value="Genomic_DNA"/>
</dbReference>
<feature type="compositionally biased region" description="Low complexity" evidence="1">
    <location>
        <begin position="44"/>
        <end position="54"/>
    </location>
</feature>
<dbReference type="EMBL" id="CAEZSN010000035">
    <property type="protein sequence ID" value="CAB4539711.1"/>
    <property type="molecule type" value="Genomic_DNA"/>
</dbReference>
<protein>
    <submittedName>
        <fullName evidence="3">Unannotated protein</fullName>
    </submittedName>
</protein>
<name>A0A6J6BKZ0_9ZZZZ</name>
<dbReference type="Pfam" id="PF08410">
    <property type="entry name" value="DUF1737"/>
    <property type="match status" value="1"/>
</dbReference>
<accession>A0A6J6BKZ0</accession>
<dbReference type="InterPro" id="IPR013619">
    <property type="entry name" value="DUF1737"/>
</dbReference>
<feature type="domain" description="DUF1737" evidence="2">
    <location>
        <begin position="68"/>
        <end position="116"/>
    </location>
</feature>
<evidence type="ECO:0000256" key="1">
    <source>
        <dbReference type="SAM" id="MobiDB-lite"/>
    </source>
</evidence>
<organism evidence="3">
    <name type="scientific">freshwater metagenome</name>
    <dbReference type="NCBI Taxonomy" id="449393"/>
    <lineage>
        <taxon>unclassified sequences</taxon>
        <taxon>metagenomes</taxon>
        <taxon>ecological metagenomes</taxon>
    </lineage>
</organism>
<evidence type="ECO:0000313" key="4">
    <source>
        <dbReference type="EMBL" id="CAB4610581.1"/>
    </source>
</evidence>
<feature type="compositionally biased region" description="Low complexity" evidence="1">
    <location>
        <begin position="1"/>
        <end position="37"/>
    </location>
</feature>
<proteinExistence type="predicted"/>
<sequence length="132" mass="13470">MTTAKKPAAPRAAAVKTTTRAAAKPAARAAAKPAPRAAAKKPAAKPAARAAAKPAVKAAVAPTYEFTKPYKFLTGFDDSDFCGKVSAHLNAGYKLAGSATMTTVNGKVYVGQPVFKASNIAKPKAKGKGKKK</sequence>
<gene>
    <name evidence="3" type="ORF">UFOPK1433_00433</name>
    <name evidence="4" type="ORF">UFOPK1843_00800</name>
</gene>
<feature type="region of interest" description="Disordered" evidence="1">
    <location>
        <begin position="1"/>
        <end position="54"/>
    </location>
</feature>
<evidence type="ECO:0000259" key="2">
    <source>
        <dbReference type="Pfam" id="PF08410"/>
    </source>
</evidence>
<dbReference type="AlphaFoldDB" id="A0A6J6BKZ0"/>